<dbReference type="GO" id="GO:0004672">
    <property type="term" value="F:protein kinase activity"/>
    <property type="evidence" value="ECO:0007669"/>
    <property type="project" value="InterPro"/>
</dbReference>
<dbReference type="Pfam" id="PF07714">
    <property type="entry name" value="PK_Tyr_Ser-Thr"/>
    <property type="match status" value="1"/>
</dbReference>
<dbReference type="GO" id="GO:0097527">
    <property type="term" value="P:necroptotic signaling pathway"/>
    <property type="evidence" value="ECO:0007669"/>
    <property type="project" value="TreeGrafter"/>
</dbReference>
<dbReference type="InterPro" id="IPR006597">
    <property type="entry name" value="Sel1-like"/>
</dbReference>
<dbReference type="PROSITE" id="PS50011">
    <property type="entry name" value="PROTEIN_KINASE_DOM"/>
    <property type="match status" value="1"/>
</dbReference>
<keyword evidence="5" id="KW-1185">Reference proteome</keyword>
<dbReference type="SUPFAM" id="SSF81901">
    <property type="entry name" value="HCP-like"/>
    <property type="match status" value="1"/>
</dbReference>
<protein>
    <submittedName>
        <fullName evidence="4">1046_t:CDS:1</fullName>
    </submittedName>
</protein>
<dbReference type="Gene3D" id="1.25.40.10">
    <property type="entry name" value="Tetratricopeptide repeat domain"/>
    <property type="match status" value="1"/>
</dbReference>
<dbReference type="InterPro" id="IPR000719">
    <property type="entry name" value="Prot_kinase_dom"/>
</dbReference>
<dbReference type="Proteomes" id="UP000789831">
    <property type="component" value="Unassembled WGS sequence"/>
</dbReference>
<name>A0A9N9H8Q2_9GLOM</name>
<evidence type="ECO:0000313" key="5">
    <source>
        <dbReference type="Proteomes" id="UP000789831"/>
    </source>
</evidence>
<accession>A0A9N9H8Q2</accession>
<dbReference type="SUPFAM" id="SSF56112">
    <property type="entry name" value="Protein kinase-like (PK-like)"/>
    <property type="match status" value="1"/>
</dbReference>
<feature type="domain" description="Protein kinase" evidence="3">
    <location>
        <begin position="1"/>
        <end position="199"/>
    </location>
</feature>
<dbReference type="Gene3D" id="1.10.510.10">
    <property type="entry name" value="Transferase(Phosphotransferase) domain 1"/>
    <property type="match status" value="1"/>
</dbReference>
<proteinExistence type="predicted"/>
<dbReference type="AlphaFoldDB" id="A0A9N9H8Q2"/>
<feature type="non-terminal residue" evidence="4">
    <location>
        <position position="386"/>
    </location>
</feature>
<evidence type="ECO:0000313" key="4">
    <source>
        <dbReference type="EMBL" id="CAG8667539.1"/>
    </source>
</evidence>
<dbReference type="OrthoDB" id="2384430at2759"/>
<dbReference type="GO" id="GO:0005524">
    <property type="term" value="F:ATP binding"/>
    <property type="evidence" value="ECO:0007669"/>
    <property type="project" value="UniProtKB-KW"/>
</dbReference>
<keyword evidence="2" id="KW-0067">ATP-binding</keyword>
<dbReference type="Pfam" id="PF08238">
    <property type="entry name" value="Sel1"/>
    <property type="match status" value="3"/>
</dbReference>
<gene>
    <name evidence="4" type="ORF">AGERDE_LOCUS12106</name>
</gene>
<dbReference type="PANTHER" id="PTHR44329:SF298">
    <property type="entry name" value="MIXED LINEAGE KINASE DOMAIN-LIKE PROTEIN"/>
    <property type="match status" value="1"/>
</dbReference>
<dbReference type="InterPro" id="IPR011990">
    <property type="entry name" value="TPR-like_helical_dom_sf"/>
</dbReference>
<comment type="caution">
    <text evidence="4">The sequence shown here is derived from an EMBL/GenBank/DDBJ whole genome shotgun (WGS) entry which is preliminary data.</text>
</comment>
<evidence type="ECO:0000259" key="3">
    <source>
        <dbReference type="PROSITE" id="PS50011"/>
    </source>
</evidence>
<dbReference type="SMART" id="SM00671">
    <property type="entry name" value="SEL1"/>
    <property type="match status" value="2"/>
</dbReference>
<dbReference type="PANTHER" id="PTHR44329">
    <property type="entry name" value="SERINE/THREONINE-PROTEIN KINASE TNNI3K-RELATED"/>
    <property type="match status" value="1"/>
</dbReference>
<dbReference type="InterPro" id="IPR001245">
    <property type="entry name" value="Ser-Thr/Tyr_kinase_cat_dom"/>
</dbReference>
<evidence type="ECO:0000256" key="1">
    <source>
        <dbReference type="ARBA" id="ARBA00022741"/>
    </source>
</evidence>
<dbReference type="EMBL" id="CAJVPL010007062">
    <property type="protein sequence ID" value="CAG8667539.1"/>
    <property type="molecule type" value="Genomic_DNA"/>
</dbReference>
<dbReference type="InterPro" id="IPR051681">
    <property type="entry name" value="Ser/Thr_Kinases-Pseudokinases"/>
</dbReference>
<dbReference type="InterPro" id="IPR011009">
    <property type="entry name" value="Kinase-like_dom_sf"/>
</dbReference>
<dbReference type="PROSITE" id="PS00109">
    <property type="entry name" value="PROTEIN_KINASE_TYR"/>
    <property type="match status" value="1"/>
</dbReference>
<sequence length="386" mass="44856">IIEPNKVFLVTEWATELSLKDFYQRRRLDWSLQIQFALDISKGLTYLKSAEILHHDIRSQNIFITNGNPRYTAKIGNFGLSRGLREATRDIRADVDNVRYMAPEKLEENTHTYRYDFKCEIYSFGVLLWEIAEQRVPFQYLNDDILKIRQRVLDDNREQFSLPLQVPIKWVELVKKATSFEKTDRPKLSTIFTELFDLFKIHLPATHHPNNYPDILFPSNPKPFHTVQDAIDLHKLKGGDRQLANQIFCDYAALGDSTAKYWVGYYLYYNCLNNKETFEQRQDAIVRAAQYFKEAADKDVPEAQLRYGHCLWKGEGIEKNGSLAVEYFLKSAHNGNSTAMYNVGNMYFSGNGVIQDKEKGTYYLKSAALMGQPKAIEICKKNNLRL</sequence>
<reference evidence="4" key="1">
    <citation type="submission" date="2021-06" db="EMBL/GenBank/DDBJ databases">
        <authorList>
            <person name="Kallberg Y."/>
            <person name="Tangrot J."/>
            <person name="Rosling A."/>
        </authorList>
    </citation>
    <scope>NUCLEOTIDE SEQUENCE</scope>
    <source>
        <strain evidence="4">MT106</strain>
    </source>
</reference>
<keyword evidence="1" id="KW-0547">Nucleotide-binding</keyword>
<dbReference type="InterPro" id="IPR008266">
    <property type="entry name" value="Tyr_kinase_AS"/>
</dbReference>
<evidence type="ECO:0000256" key="2">
    <source>
        <dbReference type="ARBA" id="ARBA00022840"/>
    </source>
</evidence>
<organism evidence="4 5">
    <name type="scientific">Ambispora gerdemannii</name>
    <dbReference type="NCBI Taxonomy" id="144530"/>
    <lineage>
        <taxon>Eukaryota</taxon>
        <taxon>Fungi</taxon>
        <taxon>Fungi incertae sedis</taxon>
        <taxon>Mucoromycota</taxon>
        <taxon>Glomeromycotina</taxon>
        <taxon>Glomeromycetes</taxon>
        <taxon>Archaeosporales</taxon>
        <taxon>Ambisporaceae</taxon>
        <taxon>Ambispora</taxon>
    </lineage>
</organism>